<dbReference type="AlphaFoldDB" id="A0A1G4K4B8"/>
<feature type="domain" description="PhoD-like phosphatase" evidence="1">
    <location>
        <begin position="423"/>
        <end position="594"/>
    </location>
</feature>
<gene>
    <name evidence="2" type="ORF">LAMI_0F15456G</name>
</gene>
<dbReference type="Proteomes" id="UP000191024">
    <property type="component" value="Chromosome F"/>
</dbReference>
<evidence type="ECO:0000313" key="2">
    <source>
        <dbReference type="EMBL" id="SCU98598.1"/>
    </source>
</evidence>
<evidence type="ECO:0000259" key="1">
    <source>
        <dbReference type="Pfam" id="PF19050"/>
    </source>
</evidence>
<organism evidence="2 3">
    <name type="scientific">Lachancea mirantina</name>
    <dbReference type="NCBI Taxonomy" id="1230905"/>
    <lineage>
        <taxon>Eukaryota</taxon>
        <taxon>Fungi</taxon>
        <taxon>Dikarya</taxon>
        <taxon>Ascomycota</taxon>
        <taxon>Saccharomycotina</taxon>
        <taxon>Saccharomycetes</taxon>
        <taxon>Saccharomycetales</taxon>
        <taxon>Saccharomycetaceae</taxon>
        <taxon>Lachancea</taxon>
    </lineage>
</organism>
<proteinExistence type="predicted"/>
<dbReference type="STRING" id="1230905.A0A1G4K4B8"/>
<dbReference type="PANTHER" id="PTHR46689:SF1">
    <property type="entry name" value="PHOD-LIKE PHOSPHATASE DOMAIN-CONTAINING PROTEIN"/>
    <property type="match status" value="1"/>
</dbReference>
<dbReference type="OrthoDB" id="2419400at2759"/>
<name>A0A1G4K4B8_9SACH</name>
<dbReference type="InterPro" id="IPR043904">
    <property type="entry name" value="PhoD_2-like"/>
</dbReference>
<dbReference type="GO" id="GO:0016020">
    <property type="term" value="C:membrane"/>
    <property type="evidence" value="ECO:0007669"/>
    <property type="project" value="TreeGrafter"/>
</dbReference>
<evidence type="ECO:0000313" key="3">
    <source>
        <dbReference type="Proteomes" id="UP000191024"/>
    </source>
</evidence>
<feature type="domain" description="PhoD-like phosphatase" evidence="1">
    <location>
        <begin position="133"/>
        <end position="410"/>
    </location>
</feature>
<protein>
    <submittedName>
        <fullName evidence="2">LAMI_0F15456g1_1</fullName>
    </submittedName>
</protein>
<reference evidence="3" key="1">
    <citation type="submission" date="2016-03" db="EMBL/GenBank/DDBJ databases">
        <authorList>
            <person name="Devillers H."/>
        </authorList>
    </citation>
    <scope>NUCLEOTIDE SEQUENCE [LARGE SCALE GENOMIC DNA]</scope>
</reference>
<dbReference type="InterPro" id="IPR018946">
    <property type="entry name" value="PhoD-like_MPP"/>
</dbReference>
<dbReference type="Gene3D" id="3.60.21.70">
    <property type="entry name" value="PhoD-like phosphatase"/>
    <property type="match status" value="1"/>
</dbReference>
<dbReference type="EMBL" id="LT598467">
    <property type="protein sequence ID" value="SCU98598.1"/>
    <property type="molecule type" value="Genomic_DNA"/>
</dbReference>
<dbReference type="PANTHER" id="PTHR46689">
    <property type="entry name" value="MEMBRANE PROTEIN, PUTATIVE-RELATED"/>
    <property type="match status" value="1"/>
</dbReference>
<dbReference type="InterPro" id="IPR038607">
    <property type="entry name" value="PhoD-like_sf"/>
</dbReference>
<accession>A0A1G4K4B8</accession>
<keyword evidence="3" id="KW-1185">Reference proteome</keyword>
<dbReference type="Pfam" id="PF19050">
    <property type="entry name" value="PhoD_2"/>
    <property type="match status" value="2"/>
</dbReference>
<sequence>MDSINWNAEWNTKELYQKTVQNCDYCGDESPIPKTGVACGPILRLIEVDYTKNVYRGSMLIVMVGEDTAPVVKFWGQNVESGNGSQPSIEGEFRPHMFYSERDCYFYRYPIELELQEAELDARYTVDGESKPHYRFYIPSRTQNFNTISYSCNGFSLSVDTSVFKGSMWFDILNKHAKVRYHVMLGGGDQIYADSIKLYCASFKAWLEEKDPFKKFSSRLTPEMRSGMDSFYLKAYLEWYGFGYWKGATPKARTTQACFPIAMATIPSINVWDDHDIIDGFGSYSHSFMKNEVFSAVGKAAYKYYMLFQHHVSIEEKTAYLEDPMWILGKRKGEYIGEQSHSVFTRLGPKWGMLGLDCRTERKLKEIVRRETYDRVFARLEKEVHREKLDHLMVMLGVPIAYPRLVWLEWLFSSRLLAPLKYLSKKGIIASSLVNEFNGDVEVLDDLNDHWCARHHKKERNYLIARLQDFGAQYGVRITILSGDVHLATVGRFRSKLHTHHLTSSHEQDAQEIVDSPENDPRLIFNVVSSAVVNTPPPNAMANLLQRRSGIHHFDRDTDEDVVPLFKVDTDGHKRTNFSFMNRRNWSDLIPVEHVLQNPYLRERFKLTIGDQHRPGLTVSVQTTKDAERVVKSELGKQDVTYPVTPEGIVVTLHIEKDNMDPSSDTVDYSLVVPELADAGRKLSHTGMKHGEGQK</sequence>
<dbReference type="CDD" id="cd07389">
    <property type="entry name" value="MPP_PhoD"/>
    <property type="match status" value="1"/>
</dbReference>